<dbReference type="SMART" id="SM00389">
    <property type="entry name" value="HOX"/>
    <property type="match status" value="1"/>
</dbReference>
<evidence type="ECO:0000256" key="1">
    <source>
        <dbReference type="ARBA" id="ARBA00004123"/>
    </source>
</evidence>
<reference evidence="6" key="1">
    <citation type="submission" date="2022-02" db="EMBL/GenBank/DDBJ databases">
        <title>Atlantic sturgeon de novo genome assembly.</title>
        <authorList>
            <person name="Stock M."/>
            <person name="Klopp C."/>
            <person name="Guiguen Y."/>
            <person name="Cabau C."/>
            <person name="Parinello H."/>
            <person name="Santidrian Yebra-Pimentel E."/>
            <person name="Kuhl H."/>
            <person name="Dirks R.P."/>
            <person name="Guessner J."/>
            <person name="Wuertz S."/>
            <person name="Du K."/>
            <person name="Schartl M."/>
        </authorList>
    </citation>
    <scope>NUCLEOTIDE SEQUENCE</scope>
    <source>
        <strain evidence="6">STURGEONOMICS-FGT-2020</strain>
        <tissue evidence="6">Whole blood</tissue>
    </source>
</reference>
<dbReference type="Pfam" id="PF00046">
    <property type="entry name" value="Homeodomain"/>
    <property type="match status" value="1"/>
</dbReference>
<feature type="compositionally biased region" description="Low complexity" evidence="4">
    <location>
        <begin position="79"/>
        <end position="95"/>
    </location>
</feature>
<organism evidence="6 8">
    <name type="scientific">Acipenser oxyrinchus oxyrinchus</name>
    <dbReference type="NCBI Taxonomy" id="40147"/>
    <lineage>
        <taxon>Eukaryota</taxon>
        <taxon>Metazoa</taxon>
        <taxon>Chordata</taxon>
        <taxon>Craniata</taxon>
        <taxon>Vertebrata</taxon>
        <taxon>Euteleostomi</taxon>
        <taxon>Actinopterygii</taxon>
        <taxon>Chondrostei</taxon>
        <taxon>Acipenseriformes</taxon>
        <taxon>Acipenseridae</taxon>
        <taxon>Acipenser</taxon>
    </lineage>
</organism>
<dbReference type="EMBL" id="JAGXEW010000036">
    <property type="protein sequence ID" value="KAK1154447.1"/>
    <property type="molecule type" value="Genomic_DNA"/>
</dbReference>
<dbReference type="Gene3D" id="1.10.10.60">
    <property type="entry name" value="Homeodomain-like"/>
    <property type="match status" value="1"/>
</dbReference>
<evidence type="ECO:0000313" key="7">
    <source>
        <dbReference type="EMBL" id="KAK1154447.1"/>
    </source>
</evidence>
<dbReference type="GO" id="GO:0003677">
    <property type="term" value="F:DNA binding"/>
    <property type="evidence" value="ECO:0007669"/>
    <property type="project" value="UniProtKB-UniRule"/>
</dbReference>
<dbReference type="PROSITE" id="PS50071">
    <property type="entry name" value="HOMEOBOX_2"/>
    <property type="match status" value="1"/>
</dbReference>
<feature type="compositionally biased region" description="Pro residues" evidence="4">
    <location>
        <begin position="17"/>
        <end position="32"/>
    </location>
</feature>
<evidence type="ECO:0000256" key="2">
    <source>
        <dbReference type="PROSITE-ProRule" id="PRU00108"/>
    </source>
</evidence>
<dbReference type="Proteomes" id="UP001230051">
    <property type="component" value="Unassembled WGS sequence"/>
</dbReference>
<evidence type="ECO:0000313" key="6">
    <source>
        <dbReference type="EMBL" id="KAK1154091.1"/>
    </source>
</evidence>
<sequence>MKRLFCVEWLSQSSERPPCPALPAPQEGPLPGTPQESLPGFYAKVGAGLGAQQQPQSRADSDSPLQSPGFPARQRNRLSTAAVSDAASVSSADETSGYESEGCRSVSPVYPLSPPRQDRPGVDPHSEPPGRRPRTAFTAEQINRLERTFKKQSYVGTREKEELCKKLNLSEKQIKNWFQNRRMKLKRTLQDALAQACHAKVASQLLHYPELQAYGPGPFAGYYPAQDGTAAYLSAMQYQAASGPLLTALPALPMEAAVYPYSGPPGVVIPANSAGPGNGSMMRRYHPYAPYY</sequence>
<feature type="region of interest" description="Disordered" evidence="4">
    <location>
        <begin position="11"/>
        <end position="136"/>
    </location>
</feature>
<keyword evidence="2 3" id="KW-0539">Nucleus</keyword>
<proteinExistence type="predicted"/>
<comment type="caution">
    <text evidence="6">The sequence shown here is derived from an EMBL/GenBank/DDBJ whole genome shotgun (WGS) entry which is preliminary data.</text>
</comment>
<dbReference type="PANTHER" id="PTHR24333">
    <property type="entry name" value="HOMEO BOX HB9 LIKE A-RELATED"/>
    <property type="match status" value="1"/>
</dbReference>
<feature type="domain" description="Homeobox" evidence="5">
    <location>
        <begin position="128"/>
        <end position="188"/>
    </location>
</feature>
<keyword evidence="8" id="KW-1185">Reference proteome</keyword>
<evidence type="ECO:0000259" key="5">
    <source>
        <dbReference type="PROSITE" id="PS50071"/>
    </source>
</evidence>
<dbReference type="EMBL" id="JAGXEW010000037">
    <property type="protein sequence ID" value="KAK1154091.1"/>
    <property type="molecule type" value="Genomic_DNA"/>
</dbReference>
<keyword evidence="2 3" id="KW-0238">DNA-binding</keyword>
<dbReference type="SUPFAM" id="SSF46689">
    <property type="entry name" value="Homeodomain-like"/>
    <property type="match status" value="1"/>
</dbReference>
<gene>
    <name evidence="6" type="primary">vent1</name>
    <name evidence="7" type="ORF">AOXY_G28802</name>
    <name evidence="6" type="ORF">AOXY_G28858</name>
</gene>
<dbReference type="GO" id="GO:0005634">
    <property type="term" value="C:nucleus"/>
    <property type="evidence" value="ECO:0007669"/>
    <property type="project" value="UniProtKB-SubCell"/>
</dbReference>
<dbReference type="InterPro" id="IPR050848">
    <property type="entry name" value="Homeobox_TF"/>
</dbReference>
<name>A0AAD8CNN5_ACIOX</name>
<evidence type="ECO:0000256" key="3">
    <source>
        <dbReference type="RuleBase" id="RU000682"/>
    </source>
</evidence>
<dbReference type="InterPro" id="IPR009057">
    <property type="entry name" value="Homeodomain-like_sf"/>
</dbReference>
<feature type="compositionally biased region" description="Polar residues" evidence="4">
    <location>
        <begin position="51"/>
        <end position="66"/>
    </location>
</feature>
<keyword evidence="2 3" id="KW-0371">Homeobox</keyword>
<dbReference type="PANTHER" id="PTHR24333:SF5">
    <property type="entry name" value="VENT HOMEOBOX"/>
    <property type="match status" value="1"/>
</dbReference>
<dbReference type="AlphaFoldDB" id="A0AAD8CNN5"/>
<comment type="subcellular location">
    <subcellularLocation>
        <location evidence="1 2 3">Nucleus</location>
    </subcellularLocation>
</comment>
<dbReference type="InterPro" id="IPR001356">
    <property type="entry name" value="HD"/>
</dbReference>
<dbReference type="CDD" id="cd00086">
    <property type="entry name" value="homeodomain"/>
    <property type="match status" value="1"/>
</dbReference>
<feature type="compositionally biased region" description="Basic and acidic residues" evidence="4">
    <location>
        <begin position="116"/>
        <end position="130"/>
    </location>
</feature>
<accession>A0AAD8CNN5</accession>
<evidence type="ECO:0000256" key="4">
    <source>
        <dbReference type="SAM" id="MobiDB-lite"/>
    </source>
</evidence>
<protein>
    <submittedName>
        <fullName evidence="6">Homeobox protein vent1</fullName>
    </submittedName>
</protein>
<feature type="DNA-binding region" description="Homeobox" evidence="2">
    <location>
        <begin position="130"/>
        <end position="189"/>
    </location>
</feature>
<evidence type="ECO:0000313" key="8">
    <source>
        <dbReference type="Proteomes" id="UP001230051"/>
    </source>
</evidence>